<dbReference type="Proteomes" id="UP001499974">
    <property type="component" value="Unassembled WGS sequence"/>
</dbReference>
<accession>A0ABP8Y086</accession>
<dbReference type="EMBL" id="BAABKM010000004">
    <property type="protein sequence ID" value="GAA4718364.1"/>
    <property type="molecule type" value="Genomic_DNA"/>
</dbReference>
<dbReference type="SUPFAM" id="SSF53474">
    <property type="entry name" value="alpha/beta-Hydrolases"/>
    <property type="match status" value="1"/>
</dbReference>
<gene>
    <name evidence="2" type="ORF">GCM10023349_42930</name>
</gene>
<reference evidence="3" key="1">
    <citation type="journal article" date="2019" name="Int. J. Syst. Evol. Microbiol.">
        <title>The Global Catalogue of Microorganisms (GCM) 10K type strain sequencing project: providing services to taxonomists for standard genome sequencing and annotation.</title>
        <authorList>
            <consortium name="The Broad Institute Genomics Platform"/>
            <consortium name="The Broad Institute Genome Sequencing Center for Infectious Disease"/>
            <person name="Wu L."/>
            <person name="Ma J."/>
        </authorList>
    </citation>
    <scope>NUCLEOTIDE SEQUENCE [LARGE SCALE GENOMIC DNA]</scope>
    <source>
        <strain evidence="3">JCM 18531</strain>
    </source>
</reference>
<keyword evidence="1" id="KW-0732">Signal</keyword>
<sequence length="397" mass="42975">MLLAVALILGLLAAAPPPTGAAAPDRSRGQQVRVFDYDLGDSAYHVAKFHGFDKHGMPTKSLAPLELIGRVYAPAHSAGRRLPMVVMAHGLFWSCADDATGRTTGDWPCRGRLEGIHSERGYDYLGRTLAARGMVVVSISANGVNAGELGEIADRARAALVYQHLRMWRALVERGTGPLAGAFTDARTGRPAAPGFRRAIDLQDVGLLGHSRGGRGVMWAAADKHRDLVPDGVRFTAVFGLAAAGPPFMDKRARRVKVSRIPVMTWIGGCDATGDDSYNQLAQRGGDPVNIAITVHGANHNNLNSRWSAHSGLPGGEDDAAHPVGRPGRCYDGFDDSELQKTLGYRAEQRVASIYINAFFARYLQGDRRYDDVLAGDRKPARKLTQVDVRHYRPARP</sequence>
<keyword evidence="3" id="KW-1185">Reference proteome</keyword>
<evidence type="ECO:0000256" key="1">
    <source>
        <dbReference type="SAM" id="SignalP"/>
    </source>
</evidence>
<evidence type="ECO:0000313" key="3">
    <source>
        <dbReference type="Proteomes" id="UP001499974"/>
    </source>
</evidence>
<organism evidence="2 3">
    <name type="scientific">Nocardioides conyzicola</name>
    <dbReference type="NCBI Taxonomy" id="1651781"/>
    <lineage>
        <taxon>Bacteria</taxon>
        <taxon>Bacillati</taxon>
        <taxon>Actinomycetota</taxon>
        <taxon>Actinomycetes</taxon>
        <taxon>Propionibacteriales</taxon>
        <taxon>Nocardioidaceae</taxon>
        <taxon>Nocardioides</taxon>
    </lineage>
</organism>
<dbReference type="InterPro" id="IPR029058">
    <property type="entry name" value="AB_hydrolase_fold"/>
</dbReference>
<name>A0ABP8Y086_9ACTN</name>
<evidence type="ECO:0000313" key="2">
    <source>
        <dbReference type="EMBL" id="GAA4718364.1"/>
    </source>
</evidence>
<dbReference type="Gene3D" id="3.40.50.1820">
    <property type="entry name" value="alpha/beta hydrolase"/>
    <property type="match status" value="1"/>
</dbReference>
<feature type="chain" id="PRO_5045235321" description="Alpha/beta hydrolase" evidence="1">
    <location>
        <begin position="22"/>
        <end position="397"/>
    </location>
</feature>
<evidence type="ECO:0008006" key="4">
    <source>
        <dbReference type="Google" id="ProtNLM"/>
    </source>
</evidence>
<protein>
    <recommendedName>
        <fullName evidence="4">Alpha/beta hydrolase</fullName>
    </recommendedName>
</protein>
<proteinExistence type="predicted"/>
<feature type="signal peptide" evidence="1">
    <location>
        <begin position="1"/>
        <end position="21"/>
    </location>
</feature>
<comment type="caution">
    <text evidence="2">The sequence shown here is derived from an EMBL/GenBank/DDBJ whole genome shotgun (WGS) entry which is preliminary data.</text>
</comment>